<feature type="domain" description="Orn/DAP/Arg decarboxylase 2 N-terminal" evidence="5">
    <location>
        <begin position="40"/>
        <end position="286"/>
    </location>
</feature>
<dbReference type="GO" id="GO:0008836">
    <property type="term" value="F:diaminopimelate decarboxylase activity"/>
    <property type="evidence" value="ECO:0007669"/>
    <property type="project" value="InterPro"/>
</dbReference>
<keyword evidence="3" id="KW-0663">Pyridoxal phosphate</keyword>
<evidence type="ECO:0000256" key="3">
    <source>
        <dbReference type="ARBA" id="ARBA00022898"/>
    </source>
</evidence>
<dbReference type="PRINTS" id="PR01179">
    <property type="entry name" value="ODADCRBXLASE"/>
</dbReference>
<dbReference type="Pfam" id="PF02784">
    <property type="entry name" value="Orn_Arg_deC_N"/>
    <property type="match status" value="1"/>
</dbReference>
<sequence>MRLERIDGALAMGGVALDRAMDALRRVEPHAHAFYLDDLDRVAERARRFQEALLPLAPCVAYALKANALPALLESLARLGLSADAASLGELERARAAGFDAPHRVLNGNGKTPEELAWAVRHGVWALNADHRGELDALERIAAVEGRAVRVALRVNPGIETPGHRHVATGDEEAKFGIAPEEALEAWAQAPSCWPHLDVDGLHLHVGSQLLDPAPLERALEAALALRAQAAAGGTRLGLLNLGGGFGVDDAGEREFPIERFGRSVADRLRGADLDLAFEPGRWLVAPCAVLVAEVLWIKQRDGRRFVVLAAGMNDFL</sequence>
<dbReference type="Proteomes" id="UP000319836">
    <property type="component" value="Unassembled WGS sequence"/>
</dbReference>
<dbReference type="InterPro" id="IPR029066">
    <property type="entry name" value="PLP-binding_barrel"/>
</dbReference>
<dbReference type="InterPro" id="IPR022644">
    <property type="entry name" value="De-COase2_N"/>
</dbReference>
<dbReference type="FunFam" id="3.20.20.10:FF:000003">
    <property type="entry name" value="Diaminopimelate decarboxylase"/>
    <property type="match status" value="1"/>
</dbReference>
<evidence type="ECO:0000313" key="6">
    <source>
        <dbReference type="EMBL" id="TMQ69901.1"/>
    </source>
</evidence>
<dbReference type="GO" id="GO:0009089">
    <property type="term" value="P:lysine biosynthetic process via diaminopimelate"/>
    <property type="evidence" value="ECO:0007669"/>
    <property type="project" value="InterPro"/>
</dbReference>
<keyword evidence="4" id="KW-0456">Lyase</keyword>
<dbReference type="PRINTS" id="PR01181">
    <property type="entry name" value="DAPDCRBXLASE"/>
</dbReference>
<proteinExistence type="predicted"/>
<comment type="caution">
    <text evidence="6">The sequence shown here is derived from an EMBL/GenBank/DDBJ whole genome shotgun (WGS) entry which is preliminary data.</text>
</comment>
<dbReference type="Gene3D" id="3.20.20.10">
    <property type="entry name" value="Alanine racemase"/>
    <property type="match status" value="1"/>
</dbReference>
<organism evidence="6 7">
    <name type="scientific">Eiseniibacteriota bacterium</name>
    <dbReference type="NCBI Taxonomy" id="2212470"/>
    <lineage>
        <taxon>Bacteria</taxon>
        <taxon>Candidatus Eiseniibacteriota</taxon>
    </lineage>
</organism>
<dbReference type="InterPro" id="IPR022653">
    <property type="entry name" value="De-COase2_pyr-phos_BS"/>
</dbReference>
<evidence type="ECO:0000256" key="4">
    <source>
        <dbReference type="ARBA" id="ARBA00023239"/>
    </source>
</evidence>
<evidence type="ECO:0000256" key="2">
    <source>
        <dbReference type="ARBA" id="ARBA00022793"/>
    </source>
</evidence>
<feature type="non-terminal residue" evidence="6">
    <location>
        <position position="317"/>
    </location>
</feature>
<dbReference type="SUPFAM" id="SSF51419">
    <property type="entry name" value="PLP-binding barrel"/>
    <property type="match status" value="1"/>
</dbReference>
<dbReference type="AlphaFoldDB" id="A0A538U263"/>
<accession>A0A538U263</accession>
<dbReference type="InterPro" id="IPR000183">
    <property type="entry name" value="Orn/DAP/Arg_de-COase"/>
</dbReference>
<dbReference type="InterPro" id="IPR002986">
    <property type="entry name" value="DAP_deCOOHase_LysA"/>
</dbReference>
<dbReference type="PANTHER" id="PTHR43727:SF2">
    <property type="entry name" value="GROUP IV DECARBOXYLASE"/>
    <property type="match status" value="1"/>
</dbReference>
<protein>
    <recommendedName>
        <fullName evidence="5">Orn/DAP/Arg decarboxylase 2 N-terminal domain-containing protein</fullName>
    </recommendedName>
</protein>
<dbReference type="PANTHER" id="PTHR43727">
    <property type="entry name" value="DIAMINOPIMELATE DECARBOXYLASE"/>
    <property type="match status" value="1"/>
</dbReference>
<dbReference type="EMBL" id="VBPA01000255">
    <property type="protein sequence ID" value="TMQ69901.1"/>
    <property type="molecule type" value="Genomic_DNA"/>
</dbReference>
<evidence type="ECO:0000256" key="1">
    <source>
        <dbReference type="ARBA" id="ARBA00001933"/>
    </source>
</evidence>
<comment type="cofactor">
    <cofactor evidence="1">
        <name>pyridoxal 5'-phosphate</name>
        <dbReference type="ChEBI" id="CHEBI:597326"/>
    </cofactor>
</comment>
<dbReference type="InterPro" id="IPR009006">
    <property type="entry name" value="Ala_racemase/Decarboxylase_C"/>
</dbReference>
<evidence type="ECO:0000259" key="5">
    <source>
        <dbReference type="Pfam" id="PF02784"/>
    </source>
</evidence>
<keyword evidence="2" id="KW-0210">Decarboxylase</keyword>
<gene>
    <name evidence="6" type="ORF">E6K80_10245</name>
</gene>
<reference evidence="6 7" key="1">
    <citation type="journal article" date="2019" name="Nat. Microbiol.">
        <title>Mediterranean grassland soil C-N compound turnover is dependent on rainfall and depth, and is mediated by genomically divergent microorganisms.</title>
        <authorList>
            <person name="Diamond S."/>
            <person name="Andeer P.F."/>
            <person name="Li Z."/>
            <person name="Crits-Christoph A."/>
            <person name="Burstein D."/>
            <person name="Anantharaman K."/>
            <person name="Lane K.R."/>
            <person name="Thomas B.C."/>
            <person name="Pan C."/>
            <person name="Northen T.R."/>
            <person name="Banfield J.F."/>
        </authorList>
    </citation>
    <scope>NUCLEOTIDE SEQUENCE [LARGE SCALE GENOMIC DNA]</scope>
    <source>
        <strain evidence="6">WS_10</strain>
    </source>
</reference>
<name>A0A538U263_UNCEI</name>
<evidence type="ECO:0000313" key="7">
    <source>
        <dbReference type="Proteomes" id="UP000319836"/>
    </source>
</evidence>
<dbReference type="Gene3D" id="2.40.37.10">
    <property type="entry name" value="Lyase, Ornithine Decarboxylase, Chain A, domain 1"/>
    <property type="match status" value="1"/>
</dbReference>
<dbReference type="PROSITE" id="PS00878">
    <property type="entry name" value="ODR_DC_2_1"/>
    <property type="match status" value="1"/>
</dbReference>